<feature type="transmembrane region" description="Helical" evidence="6">
    <location>
        <begin position="20"/>
        <end position="43"/>
    </location>
</feature>
<dbReference type="Pfam" id="PF08507">
    <property type="entry name" value="COPI_assoc"/>
    <property type="match status" value="1"/>
</dbReference>
<evidence type="ECO:0000256" key="5">
    <source>
        <dbReference type="SAM" id="MobiDB-lite"/>
    </source>
</evidence>
<keyword evidence="4 6" id="KW-0472">Membrane</keyword>
<evidence type="ECO:0000256" key="3">
    <source>
        <dbReference type="ARBA" id="ARBA00022989"/>
    </source>
</evidence>
<comment type="caution">
    <text evidence="7">The sequence shown here is derived from an EMBL/GenBank/DDBJ whole genome shotgun (WGS) entry which is preliminary data.</text>
</comment>
<keyword evidence="3 6" id="KW-1133">Transmembrane helix</keyword>
<sequence>MALPYVLARRSLAFGRRVSLVLLVANVLLGALLVAQGCLSAAVGDVRHVMLGILCLVAGIAVVAVEFVHVAALRAHAAFLFSFCGRGLLYLVLGCLSVDSAPAALGCGLALVVAGAAFLALTPVRSLSFDDPSDRYAAIVRGPPGADSDAQAHAAAGPSPPQPKTVLQMGISAPLGASSCTLETTRSALMFHSPFGSSTDRPRQA</sequence>
<dbReference type="AlphaFoldDB" id="A0A9W8H8A9"/>
<feature type="compositionally biased region" description="Low complexity" evidence="5">
    <location>
        <begin position="144"/>
        <end position="157"/>
    </location>
</feature>
<evidence type="ECO:0000313" key="7">
    <source>
        <dbReference type="EMBL" id="KAJ2780679.1"/>
    </source>
</evidence>
<evidence type="ECO:0000256" key="4">
    <source>
        <dbReference type="ARBA" id="ARBA00023136"/>
    </source>
</evidence>
<feature type="region of interest" description="Disordered" evidence="5">
    <location>
        <begin position="144"/>
        <end position="163"/>
    </location>
</feature>
<gene>
    <name evidence="7" type="ORF">H4R18_003320</name>
</gene>
<dbReference type="InterPro" id="IPR013714">
    <property type="entry name" value="Golgi_TVP15"/>
</dbReference>
<dbReference type="GO" id="GO:0016192">
    <property type="term" value="P:vesicle-mediated transport"/>
    <property type="evidence" value="ECO:0007669"/>
    <property type="project" value="TreeGrafter"/>
</dbReference>
<feature type="transmembrane region" description="Helical" evidence="6">
    <location>
        <begin position="100"/>
        <end position="121"/>
    </location>
</feature>
<evidence type="ECO:0000313" key="8">
    <source>
        <dbReference type="Proteomes" id="UP001140217"/>
    </source>
</evidence>
<evidence type="ECO:0008006" key="9">
    <source>
        <dbReference type="Google" id="ProtNLM"/>
    </source>
</evidence>
<feature type="transmembrane region" description="Helical" evidence="6">
    <location>
        <begin position="75"/>
        <end position="94"/>
    </location>
</feature>
<dbReference type="PANTHER" id="PTHR28128:SF1">
    <property type="entry name" value="GOLGI APPARATUS MEMBRANE PROTEIN TVP15"/>
    <property type="match status" value="1"/>
</dbReference>
<evidence type="ECO:0000256" key="6">
    <source>
        <dbReference type="SAM" id="Phobius"/>
    </source>
</evidence>
<feature type="transmembrane region" description="Helical" evidence="6">
    <location>
        <begin position="49"/>
        <end position="68"/>
    </location>
</feature>
<name>A0A9W8H8A9_9FUNG</name>
<dbReference type="Proteomes" id="UP001140217">
    <property type="component" value="Unassembled WGS sequence"/>
</dbReference>
<keyword evidence="2 6" id="KW-0812">Transmembrane</keyword>
<accession>A0A9W8H8A9</accession>
<keyword evidence="8" id="KW-1185">Reference proteome</keyword>
<dbReference type="PANTHER" id="PTHR28128">
    <property type="entry name" value="GOLGI APPARATUS MEMBRANE PROTEIN TVP15"/>
    <property type="match status" value="1"/>
</dbReference>
<evidence type="ECO:0000256" key="2">
    <source>
        <dbReference type="ARBA" id="ARBA00022692"/>
    </source>
</evidence>
<protein>
    <recommendedName>
        <fullName evidence="9">COPI associated protein</fullName>
    </recommendedName>
</protein>
<organism evidence="7 8">
    <name type="scientific">Coemansia javaensis</name>
    <dbReference type="NCBI Taxonomy" id="2761396"/>
    <lineage>
        <taxon>Eukaryota</taxon>
        <taxon>Fungi</taxon>
        <taxon>Fungi incertae sedis</taxon>
        <taxon>Zoopagomycota</taxon>
        <taxon>Kickxellomycotina</taxon>
        <taxon>Kickxellomycetes</taxon>
        <taxon>Kickxellales</taxon>
        <taxon>Kickxellaceae</taxon>
        <taxon>Coemansia</taxon>
    </lineage>
</organism>
<evidence type="ECO:0000256" key="1">
    <source>
        <dbReference type="ARBA" id="ARBA00004141"/>
    </source>
</evidence>
<dbReference type="GO" id="GO:0000139">
    <property type="term" value="C:Golgi membrane"/>
    <property type="evidence" value="ECO:0007669"/>
    <property type="project" value="TreeGrafter"/>
</dbReference>
<dbReference type="EMBL" id="JANBUL010000129">
    <property type="protein sequence ID" value="KAJ2780679.1"/>
    <property type="molecule type" value="Genomic_DNA"/>
</dbReference>
<dbReference type="OrthoDB" id="423534at2759"/>
<reference evidence="7" key="1">
    <citation type="submission" date="2022-07" db="EMBL/GenBank/DDBJ databases">
        <title>Phylogenomic reconstructions and comparative analyses of Kickxellomycotina fungi.</title>
        <authorList>
            <person name="Reynolds N.K."/>
            <person name="Stajich J.E."/>
            <person name="Barry K."/>
            <person name="Grigoriev I.V."/>
            <person name="Crous P."/>
            <person name="Smith M.E."/>
        </authorList>
    </citation>
    <scope>NUCLEOTIDE SEQUENCE</scope>
    <source>
        <strain evidence="7">NBRC 105414</strain>
    </source>
</reference>
<comment type="subcellular location">
    <subcellularLocation>
        <location evidence="1">Membrane</location>
        <topology evidence="1">Multi-pass membrane protein</topology>
    </subcellularLocation>
</comment>
<proteinExistence type="predicted"/>